<proteinExistence type="predicted"/>
<dbReference type="InterPro" id="IPR032287">
    <property type="entry name" value="DUF4838"/>
</dbReference>
<sequence length="711" mass="81943">MIKKLAFILVIFIGLSCDSKSQNFVLYKKGKVIPVVKVNSADLHPLAEDLCDLFEQAAGMRPEIIEGSTPKGTPVIEIGYLKNKEAENYTFSFTQKKSDFIIEGAAKESLYYANRKFFELYTGANQFNFSSKEDKLTEINIPRNLEYKFTPDFEYREPYFPQNFKEQFRRWNMTHTLDEEWGIWGHNINKAVKVTEPMLATVNGELNEEQLCFSSPELKAALTDYIKNQIAEKAKQSKYMIMPNDNALVCQCDRCKALGNTEKNASPAVFTLLNILAKEFPEKQFFSTAYITTQQPPEFKLKDNTGVMLSTMAFPKGVVIAQSNKKDFAEKQLSEWKNVTNTIYLWDYAINFDNYLEVYPTVEIMQQNLQFYKSRGVTGVFMQGSEGTYSSFSDLKSYLYAQLLQDANVNLERCMNTFFNENYPEVNDLLFDYYTNAERLALESKKAFDIYGGFNQAYDKYIEKSGFDLFYDRLIQRTDTLDIEKNKDLQKLLLSFTFQKLEMLRTKGIGVGGYAELTEEGNIKIKSVTHTLFERLKKLKKQTGIEEYNESGLKLSDYIVHWDEKILNGNYSNLLLNKKIQFLTPLDEDYPNGRMLTDGAIGFPDYYNNWLLISHEAPSIKIYTEDVGNASTIKMNFLVDERHRIYPPKEVRVKINGRQYGAEVTTEEGSYKATAVIPIAIKEGDEAIIITIVKQPDYTKRPIACDELYFK</sequence>
<protein>
    <submittedName>
        <fullName evidence="1">Carbohydrate-binding protein</fullName>
    </submittedName>
</protein>
<dbReference type="EMBL" id="BMJE01000001">
    <property type="protein sequence ID" value="GGB64761.1"/>
    <property type="molecule type" value="Genomic_DNA"/>
</dbReference>
<dbReference type="PROSITE" id="PS51257">
    <property type="entry name" value="PROKAR_LIPOPROTEIN"/>
    <property type="match status" value="1"/>
</dbReference>
<organism evidence="1 2">
    <name type="scientific">Flavobacterium suaedae</name>
    <dbReference type="NCBI Taxonomy" id="1767027"/>
    <lineage>
        <taxon>Bacteria</taxon>
        <taxon>Pseudomonadati</taxon>
        <taxon>Bacteroidota</taxon>
        <taxon>Flavobacteriia</taxon>
        <taxon>Flavobacteriales</taxon>
        <taxon>Flavobacteriaceae</taxon>
        <taxon>Flavobacterium</taxon>
    </lineage>
</organism>
<dbReference type="Pfam" id="PF16126">
    <property type="entry name" value="DUF4838"/>
    <property type="match status" value="1"/>
</dbReference>
<dbReference type="Proteomes" id="UP000615760">
    <property type="component" value="Unassembled WGS sequence"/>
</dbReference>
<dbReference type="RefSeq" id="WP_188619247.1">
    <property type="nucleotide sequence ID" value="NZ_BMJE01000001.1"/>
</dbReference>
<dbReference type="PANTHER" id="PTHR47406">
    <property type="entry name" value="COAGULATION FACTOR 5/8 TYPE, C-TERMINAL"/>
    <property type="match status" value="1"/>
</dbReference>
<gene>
    <name evidence="1" type="ORF">GCM10007424_00830</name>
</gene>
<accession>A0ABQ1JF29</accession>
<dbReference type="PANTHER" id="PTHR47406:SF2">
    <property type="entry name" value="ALPHA GLUCURONIDASE N-TERMINAL DOMAIN-CONTAINING PROTEIN"/>
    <property type="match status" value="1"/>
</dbReference>
<comment type="caution">
    <text evidence="1">The sequence shown here is derived from an EMBL/GenBank/DDBJ whole genome shotgun (WGS) entry which is preliminary data.</text>
</comment>
<keyword evidence="2" id="KW-1185">Reference proteome</keyword>
<evidence type="ECO:0000313" key="1">
    <source>
        <dbReference type="EMBL" id="GGB64761.1"/>
    </source>
</evidence>
<reference evidence="2" key="1">
    <citation type="journal article" date="2019" name="Int. J. Syst. Evol. Microbiol.">
        <title>The Global Catalogue of Microorganisms (GCM) 10K type strain sequencing project: providing services to taxonomists for standard genome sequencing and annotation.</title>
        <authorList>
            <consortium name="The Broad Institute Genomics Platform"/>
            <consortium name="The Broad Institute Genome Sequencing Center for Infectious Disease"/>
            <person name="Wu L."/>
            <person name="Ma J."/>
        </authorList>
    </citation>
    <scope>NUCLEOTIDE SEQUENCE [LARGE SCALE GENOMIC DNA]</scope>
    <source>
        <strain evidence="2">CGMCC 1.15461</strain>
    </source>
</reference>
<name>A0ABQ1JF29_9FLAO</name>
<evidence type="ECO:0000313" key="2">
    <source>
        <dbReference type="Proteomes" id="UP000615760"/>
    </source>
</evidence>